<feature type="compositionally biased region" description="Basic and acidic residues" evidence="7">
    <location>
        <begin position="426"/>
        <end position="439"/>
    </location>
</feature>
<evidence type="ECO:0000256" key="6">
    <source>
        <dbReference type="ARBA" id="ARBA00048539"/>
    </source>
</evidence>
<dbReference type="HAMAP" id="MF_01161">
    <property type="entry name" value="tRNA_Ile_lys_synt"/>
    <property type="match status" value="1"/>
</dbReference>
<dbReference type="InterPro" id="IPR012094">
    <property type="entry name" value="tRNA_Ile_lys_synt"/>
</dbReference>
<evidence type="ECO:0000313" key="10">
    <source>
        <dbReference type="Proteomes" id="UP001149165"/>
    </source>
</evidence>
<organism evidence="9 10">
    <name type="scientific">Penicillium angulare</name>
    <dbReference type="NCBI Taxonomy" id="116970"/>
    <lineage>
        <taxon>Eukaryota</taxon>
        <taxon>Fungi</taxon>
        <taxon>Dikarya</taxon>
        <taxon>Ascomycota</taxon>
        <taxon>Pezizomycotina</taxon>
        <taxon>Eurotiomycetes</taxon>
        <taxon>Eurotiomycetidae</taxon>
        <taxon>Eurotiales</taxon>
        <taxon>Aspergillaceae</taxon>
        <taxon>Penicillium</taxon>
    </lineage>
</organism>
<accession>A0A9W9KHT8</accession>
<dbReference type="PANTHER" id="PTHR43033">
    <property type="entry name" value="TRNA(ILE)-LYSIDINE SYNTHASE-RELATED"/>
    <property type="match status" value="1"/>
</dbReference>
<keyword evidence="4" id="KW-0547">Nucleotide-binding</keyword>
<comment type="catalytic activity">
    <reaction evidence="6">
        <text>cytidine(34) in tRNA(Ile2) + L-lysine + ATP = lysidine(34) in tRNA(Ile2) + AMP + diphosphate + H(+)</text>
        <dbReference type="Rhea" id="RHEA:43744"/>
        <dbReference type="Rhea" id="RHEA-COMP:10625"/>
        <dbReference type="Rhea" id="RHEA-COMP:10670"/>
        <dbReference type="ChEBI" id="CHEBI:15378"/>
        <dbReference type="ChEBI" id="CHEBI:30616"/>
        <dbReference type="ChEBI" id="CHEBI:32551"/>
        <dbReference type="ChEBI" id="CHEBI:33019"/>
        <dbReference type="ChEBI" id="CHEBI:82748"/>
        <dbReference type="ChEBI" id="CHEBI:83665"/>
        <dbReference type="ChEBI" id="CHEBI:456215"/>
        <dbReference type="EC" id="6.3.4.19"/>
    </reaction>
</comment>
<dbReference type="SUPFAM" id="SSF52402">
    <property type="entry name" value="Adenine nucleotide alpha hydrolases-like"/>
    <property type="match status" value="1"/>
</dbReference>
<evidence type="ECO:0000313" key="9">
    <source>
        <dbReference type="EMBL" id="KAJ5107040.1"/>
    </source>
</evidence>
<dbReference type="GO" id="GO:0005524">
    <property type="term" value="F:ATP binding"/>
    <property type="evidence" value="ECO:0007669"/>
    <property type="project" value="UniProtKB-KW"/>
</dbReference>
<dbReference type="InterPro" id="IPR011063">
    <property type="entry name" value="TilS/TtcA_N"/>
</dbReference>
<keyword evidence="3" id="KW-0819">tRNA processing</keyword>
<dbReference type="NCBIfam" id="TIGR02432">
    <property type="entry name" value="lysidine_TilS_N"/>
    <property type="match status" value="1"/>
</dbReference>
<sequence>MAGKNAISVSQFAEHFRLAWSGVRGITPHGHPGLIEDAAQLPRRVGLAISGGADSMALAYLCRQLEKTPIGGPISVTAFIVDHRARKESSEEASIVKSRLSKLGIKTQILKLDWSSISKSEDQSISKNATPSMPTAFETHARRLRFQALGKACRDNRIQALLLGHHRDDSIETTLWRLATGARRAGLGGIQSIARIPECHGIFGVSESGSSMSISTSTNTPEKGQNISASSRKENFATGGVFVCRPLISCSKARLLATCHENDIPYVSDPTNFDPTLTPRNAVRSLITANSLPLALQGPRILALIRSSRDLLQVASSFSDQLLASRCRILDINLATGILTIEFRSIPAWMDSLQTHDSPKWARQIQAMTLRRITELISPFPKNQFSLRSFEPFISRVFGPIEESPRHENTIRRPFTLGGVMFTPVDDSKSSTKKSHEMPPGEGSTWRLSRQPFMKDRSPVLSVEAPLPTQKINSKSERTSSEWALWDDRYWLRFSIAPSKNQTGARSISPQESTQTEAISFQIRSFQESDFQLMARGGQKDHALRRSILRNILSSEAPGATRYTMPVLLQETFNEAGESGVKLLSLPTLDFPMSGRGFQYSQIMDITAGGKRWTLKWSWMFKMLDTSALRLMGKPVEVDS</sequence>
<dbReference type="Gene3D" id="3.40.50.620">
    <property type="entry name" value="HUPs"/>
    <property type="match status" value="1"/>
</dbReference>
<dbReference type="OrthoDB" id="434144at2759"/>
<evidence type="ECO:0000256" key="4">
    <source>
        <dbReference type="ARBA" id="ARBA00022741"/>
    </source>
</evidence>
<feature type="domain" description="tRNA(Ile)-lysidine/2-thiocytidine synthase N-terminal" evidence="8">
    <location>
        <begin position="45"/>
        <end position="285"/>
    </location>
</feature>
<dbReference type="CDD" id="cd01992">
    <property type="entry name" value="TilS_N"/>
    <property type="match status" value="1"/>
</dbReference>
<reference evidence="9" key="1">
    <citation type="submission" date="2022-11" db="EMBL/GenBank/DDBJ databases">
        <authorList>
            <person name="Petersen C."/>
        </authorList>
    </citation>
    <scope>NUCLEOTIDE SEQUENCE</scope>
    <source>
        <strain evidence="9">IBT 30069</strain>
    </source>
</reference>
<keyword evidence="10" id="KW-1185">Reference proteome</keyword>
<evidence type="ECO:0000256" key="7">
    <source>
        <dbReference type="SAM" id="MobiDB-lite"/>
    </source>
</evidence>
<gene>
    <name evidence="9" type="ORF">N7456_003715</name>
</gene>
<dbReference type="PANTHER" id="PTHR43033:SF1">
    <property type="entry name" value="TRNA(ILE)-LYSIDINE SYNTHASE-RELATED"/>
    <property type="match status" value="1"/>
</dbReference>
<evidence type="ECO:0000259" key="8">
    <source>
        <dbReference type="Pfam" id="PF01171"/>
    </source>
</evidence>
<dbReference type="Proteomes" id="UP001149165">
    <property type="component" value="Unassembled WGS sequence"/>
</dbReference>
<name>A0A9W9KHT8_9EURO</name>
<dbReference type="AlphaFoldDB" id="A0A9W9KHT8"/>
<dbReference type="InterPro" id="IPR014729">
    <property type="entry name" value="Rossmann-like_a/b/a_fold"/>
</dbReference>
<keyword evidence="5" id="KW-0067">ATP-binding</keyword>
<dbReference type="Pfam" id="PF01171">
    <property type="entry name" value="ATP_bind_3"/>
    <property type="match status" value="1"/>
</dbReference>
<dbReference type="GO" id="GO:0008033">
    <property type="term" value="P:tRNA processing"/>
    <property type="evidence" value="ECO:0007669"/>
    <property type="project" value="UniProtKB-KW"/>
</dbReference>
<dbReference type="EC" id="6.3.4.19" evidence="1"/>
<keyword evidence="2" id="KW-0436">Ligase</keyword>
<protein>
    <recommendedName>
        <fullName evidence="1">tRNA(Ile)-lysidine synthetase</fullName>
        <ecNumber evidence="1">6.3.4.19</ecNumber>
    </recommendedName>
</protein>
<dbReference type="GO" id="GO:0032267">
    <property type="term" value="F:tRNA(Ile)-lysidine synthase activity"/>
    <property type="evidence" value="ECO:0007669"/>
    <property type="project" value="UniProtKB-EC"/>
</dbReference>
<dbReference type="EMBL" id="JAPQKH010000003">
    <property type="protein sequence ID" value="KAJ5107040.1"/>
    <property type="molecule type" value="Genomic_DNA"/>
</dbReference>
<evidence type="ECO:0000256" key="2">
    <source>
        <dbReference type="ARBA" id="ARBA00022598"/>
    </source>
</evidence>
<comment type="caution">
    <text evidence="9">The sequence shown here is derived from an EMBL/GenBank/DDBJ whole genome shotgun (WGS) entry which is preliminary data.</text>
</comment>
<evidence type="ECO:0000256" key="1">
    <source>
        <dbReference type="ARBA" id="ARBA00013267"/>
    </source>
</evidence>
<reference evidence="9" key="2">
    <citation type="journal article" date="2023" name="IMA Fungus">
        <title>Comparative genomic study of the Penicillium genus elucidates a diverse pangenome and 15 lateral gene transfer events.</title>
        <authorList>
            <person name="Petersen C."/>
            <person name="Sorensen T."/>
            <person name="Nielsen M.R."/>
            <person name="Sondergaard T.E."/>
            <person name="Sorensen J.L."/>
            <person name="Fitzpatrick D.A."/>
            <person name="Frisvad J.C."/>
            <person name="Nielsen K.L."/>
        </authorList>
    </citation>
    <scope>NUCLEOTIDE SEQUENCE</scope>
    <source>
        <strain evidence="9">IBT 30069</strain>
    </source>
</reference>
<dbReference type="InterPro" id="IPR012795">
    <property type="entry name" value="tRNA_Ile_lys_synt_N"/>
</dbReference>
<proteinExistence type="inferred from homology"/>
<evidence type="ECO:0000256" key="5">
    <source>
        <dbReference type="ARBA" id="ARBA00022840"/>
    </source>
</evidence>
<evidence type="ECO:0000256" key="3">
    <source>
        <dbReference type="ARBA" id="ARBA00022694"/>
    </source>
</evidence>
<feature type="region of interest" description="Disordered" evidence="7">
    <location>
        <begin position="426"/>
        <end position="448"/>
    </location>
</feature>